<dbReference type="Proteomes" id="UP001172457">
    <property type="component" value="Chromosome 5"/>
</dbReference>
<dbReference type="InterPro" id="IPR004158">
    <property type="entry name" value="DUF247_pln"/>
</dbReference>
<comment type="caution">
    <text evidence="2">The sequence shown here is derived from an EMBL/GenBank/DDBJ whole genome shotgun (WGS) entry which is preliminary data.</text>
</comment>
<evidence type="ECO:0000313" key="3">
    <source>
        <dbReference type="Proteomes" id="UP001172457"/>
    </source>
</evidence>
<protein>
    <submittedName>
        <fullName evidence="2">Uncharacterized protein</fullName>
    </submittedName>
</protein>
<keyword evidence="3" id="KW-1185">Reference proteome</keyword>
<evidence type="ECO:0000256" key="1">
    <source>
        <dbReference type="SAM" id="Phobius"/>
    </source>
</evidence>
<keyword evidence="1" id="KW-0812">Transmembrane</keyword>
<keyword evidence="1" id="KW-1133">Transmembrane helix</keyword>
<reference evidence="2" key="1">
    <citation type="submission" date="2023-03" db="EMBL/GenBank/DDBJ databases">
        <title>Chromosome-scale reference genome and RAD-based genetic map of yellow starthistle (Centaurea solstitialis) reveal putative structural variation and QTLs associated with invader traits.</title>
        <authorList>
            <person name="Reatini B."/>
            <person name="Cang F.A."/>
            <person name="Jiang Q."/>
            <person name="Mckibben M.T.W."/>
            <person name="Barker M.S."/>
            <person name="Rieseberg L.H."/>
            <person name="Dlugosch K.M."/>
        </authorList>
    </citation>
    <scope>NUCLEOTIDE SEQUENCE</scope>
    <source>
        <strain evidence="2">CAN-66</strain>
        <tissue evidence="2">Leaf</tissue>
    </source>
</reference>
<keyword evidence="1" id="KW-0472">Membrane</keyword>
<gene>
    <name evidence="2" type="ORF">OSB04_021320</name>
</gene>
<dbReference type="PANTHER" id="PTHR31170">
    <property type="entry name" value="BNAC04G53230D PROTEIN"/>
    <property type="match status" value="1"/>
</dbReference>
<accession>A0AA38W6N6</accession>
<dbReference type="Pfam" id="PF03140">
    <property type="entry name" value="DUF247"/>
    <property type="match status" value="1"/>
</dbReference>
<sequence>MDLPHSAGSWSTEISWVSLDPGYPGNVTYLTAKESRLTLVMGNVGVDVDLDVEHGVPDANYVIQETVKSILECVKEQFHTNQLPPSIYMVHSSLRNLCPKSFNPRVVSIGPLHRDDENVKAFEGQKVTYLLRLLRHLNSPPEDTLKACAKKVKDSIDEIRACYAGIKPYGDVEFAKMMVMDACFILEFIHHNLKSDESISRKMLLAQSVIYDLVLLENQIPFFVLDAIFQCTFLELYPDSTLIEFIHPLLTLVNLFETKLRIHKISTGAHFDHILGLLHECYLPLCNILSNFSSSTVHSAVELDRAGVNFKPNRDAKSPMAIDVNLHNFPCFPWPGFKPTLRMPVLRVGHFTELVLRNLMAYEMCHRGCNYITSYAISMDMLVDTHEDIAKLVEKKVLVNNMGSNEAAADMINSICKEVVRVNFGCDEEWKELDNYCKGYWPKNMVWLKRTYFSSPWNIVALVAGMVLFFLTVVQTFFTIKPAGNTD</sequence>
<name>A0AA38W6N6_9ASTR</name>
<proteinExistence type="predicted"/>
<feature type="transmembrane region" description="Helical" evidence="1">
    <location>
        <begin position="457"/>
        <end position="480"/>
    </location>
</feature>
<dbReference type="AlphaFoldDB" id="A0AA38W6N6"/>
<evidence type="ECO:0000313" key="2">
    <source>
        <dbReference type="EMBL" id="KAJ9548777.1"/>
    </source>
</evidence>
<dbReference type="PANTHER" id="PTHR31170:SF25">
    <property type="entry name" value="BNAA09G04570D PROTEIN"/>
    <property type="match status" value="1"/>
</dbReference>
<organism evidence="2 3">
    <name type="scientific">Centaurea solstitialis</name>
    <name type="common">yellow star-thistle</name>
    <dbReference type="NCBI Taxonomy" id="347529"/>
    <lineage>
        <taxon>Eukaryota</taxon>
        <taxon>Viridiplantae</taxon>
        <taxon>Streptophyta</taxon>
        <taxon>Embryophyta</taxon>
        <taxon>Tracheophyta</taxon>
        <taxon>Spermatophyta</taxon>
        <taxon>Magnoliopsida</taxon>
        <taxon>eudicotyledons</taxon>
        <taxon>Gunneridae</taxon>
        <taxon>Pentapetalae</taxon>
        <taxon>asterids</taxon>
        <taxon>campanulids</taxon>
        <taxon>Asterales</taxon>
        <taxon>Asteraceae</taxon>
        <taxon>Carduoideae</taxon>
        <taxon>Cardueae</taxon>
        <taxon>Centaureinae</taxon>
        <taxon>Centaurea</taxon>
    </lineage>
</organism>
<dbReference type="EMBL" id="JARYMX010000005">
    <property type="protein sequence ID" value="KAJ9548777.1"/>
    <property type="molecule type" value="Genomic_DNA"/>
</dbReference>